<comment type="caution">
    <text evidence="1">The sequence shown here is derived from an EMBL/GenBank/DDBJ whole genome shotgun (WGS) entry which is preliminary data.</text>
</comment>
<evidence type="ECO:0000313" key="2">
    <source>
        <dbReference type="Proteomes" id="UP000765509"/>
    </source>
</evidence>
<proteinExistence type="predicted"/>
<dbReference type="Proteomes" id="UP000765509">
    <property type="component" value="Unassembled WGS sequence"/>
</dbReference>
<reference evidence="1" key="1">
    <citation type="submission" date="2021-03" db="EMBL/GenBank/DDBJ databases">
        <title>Draft genome sequence of rust myrtle Austropuccinia psidii MF-1, a brazilian biotype.</title>
        <authorList>
            <person name="Quecine M.C."/>
            <person name="Pachon D.M.R."/>
            <person name="Bonatelli M.L."/>
            <person name="Correr F.H."/>
            <person name="Franceschini L.M."/>
            <person name="Leite T.F."/>
            <person name="Margarido G.R.A."/>
            <person name="Almeida C.A."/>
            <person name="Ferrarezi J.A."/>
            <person name="Labate C.A."/>
        </authorList>
    </citation>
    <scope>NUCLEOTIDE SEQUENCE</scope>
    <source>
        <strain evidence="1">MF-1</strain>
    </source>
</reference>
<name>A0A9Q3C4U4_9BASI</name>
<evidence type="ECO:0000313" key="1">
    <source>
        <dbReference type="EMBL" id="MBW0477127.1"/>
    </source>
</evidence>
<dbReference type="AlphaFoldDB" id="A0A9Q3C4U4"/>
<dbReference type="EMBL" id="AVOT02004707">
    <property type="protein sequence ID" value="MBW0477127.1"/>
    <property type="molecule type" value="Genomic_DNA"/>
</dbReference>
<accession>A0A9Q3C4U4</accession>
<sequence length="163" mass="18852">MAPDSKEWLFWIPDSRRIVKAASVKFDENSFLLNNRLNAANVLSIQAENLFDSSMVRELELQDLFISVINDTHDPLHTVPTTYKEAISSDEQEEWKEAIREELDSMKHKNVFESLSLKETLKNVPHNCILSTRWGFVKNSKPQCYKAQLVARGFKQIHGVNFD</sequence>
<keyword evidence="2" id="KW-1185">Reference proteome</keyword>
<evidence type="ECO:0008006" key="3">
    <source>
        <dbReference type="Google" id="ProtNLM"/>
    </source>
</evidence>
<gene>
    <name evidence="1" type="ORF">O181_016842</name>
</gene>
<protein>
    <recommendedName>
        <fullName evidence="3">Reverse transcriptase Ty1/copia-type domain-containing protein</fullName>
    </recommendedName>
</protein>
<organism evidence="1 2">
    <name type="scientific">Austropuccinia psidii MF-1</name>
    <dbReference type="NCBI Taxonomy" id="1389203"/>
    <lineage>
        <taxon>Eukaryota</taxon>
        <taxon>Fungi</taxon>
        <taxon>Dikarya</taxon>
        <taxon>Basidiomycota</taxon>
        <taxon>Pucciniomycotina</taxon>
        <taxon>Pucciniomycetes</taxon>
        <taxon>Pucciniales</taxon>
        <taxon>Sphaerophragmiaceae</taxon>
        <taxon>Austropuccinia</taxon>
    </lineage>
</organism>
<dbReference type="OrthoDB" id="430476at2759"/>